<dbReference type="OrthoDB" id="963746at2"/>
<gene>
    <name evidence="5" type="ORF">SAMN05421780_10190</name>
</gene>
<evidence type="ECO:0000313" key="5">
    <source>
        <dbReference type="EMBL" id="SFB72048.1"/>
    </source>
</evidence>
<evidence type="ECO:0000256" key="2">
    <source>
        <dbReference type="ARBA" id="ARBA00023125"/>
    </source>
</evidence>
<keyword evidence="2 5" id="KW-0238">DNA-binding</keyword>
<feature type="domain" description="HTH cro/C1-type" evidence="4">
    <location>
        <begin position="7"/>
        <end position="61"/>
    </location>
</feature>
<dbReference type="AlphaFoldDB" id="A0A1I1DG64"/>
<dbReference type="Gene3D" id="1.10.260.40">
    <property type="entry name" value="lambda repressor-like DNA-binding domains"/>
    <property type="match status" value="1"/>
</dbReference>
<keyword evidence="1" id="KW-0805">Transcription regulation</keyword>
<dbReference type="CDD" id="cd06529">
    <property type="entry name" value="S24_LexA-like"/>
    <property type="match status" value="1"/>
</dbReference>
<dbReference type="PANTHER" id="PTHR40661:SF1">
    <property type="entry name" value="HTH CRO_C1-TYPE DOMAIN-CONTAINING PROTEIN"/>
    <property type="match status" value="1"/>
</dbReference>
<dbReference type="SMART" id="SM00530">
    <property type="entry name" value="HTH_XRE"/>
    <property type="match status" value="1"/>
</dbReference>
<name>A0A1I1DG64_9BACT</name>
<dbReference type="PANTHER" id="PTHR40661">
    <property type="match status" value="1"/>
</dbReference>
<evidence type="ECO:0000259" key="4">
    <source>
        <dbReference type="PROSITE" id="PS50943"/>
    </source>
</evidence>
<dbReference type="Pfam" id="PF00717">
    <property type="entry name" value="Peptidase_S24"/>
    <property type="match status" value="1"/>
</dbReference>
<evidence type="ECO:0000313" key="6">
    <source>
        <dbReference type="Proteomes" id="UP000199514"/>
    </source>
</evidence>
<keyword evidence="6" id="KW-1185">Reference proteome</keyword>
<dbReference type="Gene3D" id="2.10.109.10">
    <property type="entry name" value="Umud Fragment, subunit A"/>
    <property type="match status" value="1"/>
</dbReference>
<reference evidence="5 6" key="1">
    <citation type="submission" date="2016-10" db="EMBL/GenBank/DDBJ databases">
        <authorList>
            <person name="de Groot N.N."/>
        </authorList>
    </citation>
    <scope>NUCLEOTIDE SEQUENCE [LARGE SCALE GENOMIC DNA]</scope>
    <source>
        <strain evidence="5 6">DSM 6793</strain>
    </source>
</reference>
<evidence type="ECO:0000256" key="3">
    <source>
        <dbReference type="ARBA" id="ARBA00023163"/>
    </source>
</evidence>
<dbReference type="CDD" id="cd00093">
    <property type="entry name" value="HTH_XRE"/>
    <property type="match status" value="1"/>
</dbReference>
<dbReference type="STRING" id="927664.SAMN05421780_10190"/>
<dbReference type="InterPro" id="IPR010982">
    <property type="entry name" value="Lambda_DNA-bd_dom_sf"/>
</dbReference>
<accession>A0A1I1DG64</accession>
<organism evidence="5 6">
    <name type="scientific">Flexibacter flexilis DSM 6793</name>
    <dbReference type="NCBI Taxonomy" id="927664"/>
    <lineage>
        <taxon>Bacteria</taxon>
        <taxon>Pseudomonadati</taxon>
        <taxon>Bacteroidota</taxon>
        <taxon>Cytophagia</taxon>
        <taxon>Cytophagales</taxon>
        <taxon>Flexibacteraceae</taxon>
        <taxon>Flexibacter</taxon>
    </lineage>
</organism>
<sequence>MTIGKRIQEQRKIIGLSQQELAQKTGTSRSLVAQIETDKTNPNLEFLTEIVKIFNTTFEYLITGQQQRPVNVHLTNNTISRIDAPQQIEQLIGTNHSEHLIPFYNIDALEVSVDELEPNNIIPDFYWSMPGYRGCKSLPAWGESMTKLIYPGDIIVFREIQDKSIINYGDIYVIITQDYRFIKYIRKHTDKSYVILEAENRESYEPFELERDKIIHLFHIKAWFKRHSM</sequence>
<dbReference type="SUPFAM" id="SSF47413">
    <property type="entry name" value="lambda repressor-like DNA-binding domains"/>
    <property type="match status" value="1"/>
</dbReference>
<dbReference type="PROSITE" id="PS50943">
    <property type="entry name" value="HTH_CROC1"/>
    <property type="match status" value="1"/>
</dbReference>
<evidence type="ECO:0000256" key="1">
    <source>
        <dbReference type="ARBA" id="ARBA00023015"/>
    </source>
</evidence>
<dbReference type="GO" id="GO:0003677">
    <property type="term" value="F:DNA binding"/>
    <property type="evidence" value="ECO:0007669"/>
    <property type="project" value="UniProtKB-KW"/>
</dbReference>
<dbReference type="InterPro" id="IPR015927">
    <property type="entry name" value="Peptidase_S24_S26A/B/C"/>
</dbReference>
<dbReference type="InterPro" id="IPR039418">
    <property type="entry name" value="LexA-like"/>
</dbReference>
<dbReference type="SUPFAM" id="SSF51306">
    <property type="entry name" value="LexA/Signal peptidase"/>
    <property type="match status" value="1"/>
</dbReference>
<protein>
    <submittedName>
        <fullName evidence="5">DNA-binding transcriptional regulator, XRE-family HTH domain</fullName>
    </submittedName>
</protein>
<dbReference type="InterPro" id="IPR036286">
    <property type="entry name" value="LexA/Signal_pep-like_sf"/>
</dbReference>
<proteinExistence type="predicted"/>
<dbReference type="InterPro" id="IPR001387">
    <property type="entry name" value="Cro/C1-type_HTH"/>
</dbReference>
<dbReference type="Pfam" id="PF01381">
    <property type="entry name" value="HTH_3"/>
    <property type="match status" value="1"/>
</dbReference>
<dbReference type="RefSeq" id="WP_091505653.1">
    <property type="nucleotide sequence ID" value="NZ_FOLE01000001.1"/>
</dbReference>
<dbReference type="Proteomes" id="UP000199514">
    <property type="component" value="Unassembled WGS sequence"/>
</dbReference>
<dbReference type="EMBL" id="FOLE01000001">
    <property type="protein sequence ID" value="SFB72048.1"/>
    <property type="molecule type" value="Genomic_DNA"/>
</dbReference>
<keyword evidence="3" id="KW-0804">Transcription</keyword>